<dbReference type="InterPro" id="IPR021139">
    <property type="entry name" value="NYN"/>
</dbReference>
<feature type="compositionally biased region" description="Low complexity" evidence="1">
    <location>
        <begin position="152"/>
        <end position="166"/>
    </location>
</feature>
<dbReference type="PANTHER" id="PTHR35811">
    <property type="entry name" value="SLR1870 PROTEIN"/>
    <property type="match status" value="1"/>
</dbReference>
<gene>
    <name evidence="3" type="ORF">V6243_04250</name>
</gene>
<reference evidence="3 4" key="1">
    <citation type="submission" date="2024-02" db="EMBL/GenBank/DDBJ databases">
        <title>Bacteria isolated from the canopy kelp, Nereocystis luetkeana.</title>
        <authorList>
            <person name="Pfister C.A."/>
            <person name="Younker I.T."/>
            <person name="Light S.H."/>
        </authorList>
    </citation>
    <scope>NUCLEOTIDE SEQUENCE [LARGE SCALE GENOMIC DNA]</scope>
    <source>
        <strain evidence="3 4">TI.5.07</strain>
    </source>
</reference>
<dbReference type="Pfam" id="PF01936">
    <property type="entry name" value="NYN"/>
    <property type="match status" value="1"/>
</dbReference>
<dbReference type="CDD" id="cd10146">
    <property type="entry name" value="LabA_like_C"/>
    <property type="match status" value="1"/>
</dbReference>
<keyword evidence="4" id="KW-1185">Reference proteome</keyword>
<dbReference type="CDD" id="cd11297">
    <property type="entry name" value="PIN_LabA-like_N_1"/>
    <property type="match status" value="1"/>
</dbReference>
<dbReference type="Proteomes" id="UP001378242">
    <property type="component" value="Unassembled WGS sequence"/>
</dbReference>
<feature type="domain" description="HTH OST-type" evidence="2">
    <location>
        <begin position="184"/>
        <end position="260"/>
    </location>
</feature>
<evidence type="ECO:0000256" key="1">
    <source>
        <dbReference type="SAM" id="MobiDB-lite"/>
    </source>
</evidence>
<dbReference type="InterPro" id="IPR025605">
    <property type="entry name" value="OST-HTH/LOTUS_dom"/>
</dbReference>
<dbReference type="PROSITE" id="PS51644">
    <property type="entry name" value="HTH_OST"/>
    <property type="match status" value="1"/>
</dbReference>
<comment type="caution">
    <text evidence="3">The sequence shown here is derived from an EMBL/GenBank/DDBJ whole genome shotgun (WGS) entry which is preliminary data.</text>
</comment>
<protein>
    <submittedName>
        <fullName evidence="3">NYN domain-containing protein</fullName>
    </submittedName>
</protein>
<evidence type="ECO:0000259" key="2">
    <source>
        <dbReference type="PROSITE" id="PS51644"/>
    </source>
</evidence>
<accession>A0ABU9GE08</accession>
<name>A0ABU9GE08_COBMA</name>
<evidence type="ECO:0000313" key="4">
    <source>
        <dbReference type="Proteomes" id="UP001378242"/>
    </source>
</evidence>
<dbReference type="EMBL" id="JBAKAP010000003">
    <property type="protein sequence ID" value="MEL0616033.1"/>
    <property type="molecule type" value="Genomic_DNA"/>
</dbReference>
<sequence length="269" mass="29434">MSPTGKDRFAVLIDADDAQAAVCEELLAEIAKLGIASIKRAYGDWTTSNLTPWKEPLLHHGIQPIQQFRYTQGKNATDSALIIDAMDLLYAGNVEGFCLVSSDSDFTRLATRLRESGMRVHGFGEAKTPQPFVSACDSFLHTECLRREPDTPAVAKPSSKSPVVKKPPSKPPAETVTLVKPTKAQRQLRSHILNALNELPQTDGWTALSALGSYLKKKMPGFTPADHGASKLGGVIQQLEYLDKWQRPVKGGSVHLYVRKKARETAKAS</sequence>
<organism evidence="3 4">
    <name type="scientific">Cobetia marina</name>
    <name type="common">Deleya marina</name>
    <dbReference type="NCBI Taxonomy" id="28258"/>
    <lineage>
        <taxon>Bacteria</taxon>
        <taxon>Pseudomonadati</taxon>
        <taxon>Pseudomonadota</taxon>
        <taxon>Gammaproteobacteria</taxon>
        <taxon>Oceanospirillales</taxon>
        <taxon>Halomonadaceae</taxon>
        <taxon>Cobetia</taxon>
    </lineage>
</organism>
<dbReference type="RefSeq" id="WP_341541957.1">
    <property type="nucleotide sequence ID" value="NZ_JBAKAP010000003.1"/>
</dbReference>
<dbReference type="Gene3D" id="3.40.50.1010">
    <property type="entry name" value="5'-nuclease"/>
    <property type="match status" value="1"/>
</dbReference>
<dbReference type="PANTHER" id="PTHR35811:SF1">
    <property type="entry name" value="HTH OST-TYPE DOMAIN-CONTAINING PROTEIN"/>
    <property type="match status" value="1"/>
</dbReference>
<proteinExistence type="predicted"/>
<evidence type="ECO:0000313" key="3">
    <source>
        <dbReference type="EMBL" id="MEL0616033.1"/>
    </source>
</evidence>
<dbReference type="InterPro" id="IPR041966">
    <property type="entry name" value="LOTUS-like"/>
</dbReference>
<dbReference type="Pfam" id="PF12872">
    <property type="entry name" value="OST-HTH"/>
    <property type="match status" value="1"/>
</dbReference>
<feature type="region of interest" description="Disordered" evidence="1">
    <location>
        <begin position="149"/>
        <end position="175"/>
    </location>
</feature>
<dbReference type="Gene3D" id="3.30.420.610">
    <property type="entry name" value="LOTUS domain-like"/>
    <property type="match status" value="1"/>
</dbReference>